<dbReference type="GO" id="GO:0000981">
    <property type="term" value="F:DNA-binding transcription factor activity, RNA polymerase II-specific"/>
    <property type="evidence" value="ECO:0007669"/>
    <property type="project" value="InterPro"/>
</dbReference>
<sequence>METWKRPRKPPACDPCKVRRVLCHPQPGGAPCPRCLEKGFICTTTAVPRGRPRKHPVQPASGRPHQTTPPLVLHPLPNFASSAPCPELSPEFVAHCFEGLTFNALYQHPLIMATSIRSELHAVSFQINLLPPQSRVLALCSVAFGSLCAFHESVLGDGPRPDSFLDPVFFSSSPDLLSCGVRRAAACQALRSEALKAAWKVGIILLASHENAASCYLLDLMDQTHEIASAGRPWATAYIAHMRSLAVWRTPPEVPWAPSSSGFLWIAYLMCDCLISARSRTPPLVTAQDQLLLCGPEPPLETLLATLEQSMNNPDVSLLWTSTKTYMFHITTIARELVEKITGDVPRDRPLSQIAVLSFLESLSKIYSILTLLLDLVDALTAVPVISPPAVLDGAQIDVLAVTAAFGACFGFSGIVLPFYRELQHRDAEAREGAPTRERLQAHHMAVLAAREMARGIRYVPKIHYSPVHWETIRSWAEWAAEEADLAGGTISPEEARDLETLADELKLLGYSLDAASAPETVALIARMEGHVNRTIASLFLPPDDGSHLNEGAVSLQK</sequence>
<dbReference type="InterPro" id="IPR001138">
    <property type="entry name" value="Zn2Cys6_DnaBD"/>
</dbReference>
<evidence type="ECO:0000259" key="1">
    <source>
        <dbReference type="PROSITE" id="PS50048"/>
    </source>
</evidence>
<feature type="domain" description="Zn(2)-C6 fungal-type" evidence="1">
    <location>
        <begin position="12"/>
        <end position="44"/>
    </location>
</feature>
<dbReference type="SUPFAM" id="SSF57701">
    <property type="entry name" value="Zn2/Cys6 DNA-binding domain"/>
    <property type="match status" value="1"/>
</dbReference>
<dbReference type="Proteomes" id="UP000623467">
    <property type="component" value="Unassembled WGS sequence"/>
</dbReference>
<name>A0A8H6XCT3_9AGAR</name>
<keyword evidence="3" id="KW-1185">Reference proteome</keyword>
<accession>A0A8H6XCT3</accession>
<evidence type="ECO:0000313" key="3">
    <source>
        <dbReference type="Proteomes" id="UP000623467"/>
    </source>
</evidence>
<dbReference type="GO" id="GO:0008270">
    <property type="term" value="F:zinc ion binding"/>
    <property type="evidence" value="ECO:0007669"/>
    <property type="project" value="InterPro"/>
</dbReference>
<dbReference type="EMBL" id="JACAZH010000032">
    <property type="protein sequence ID" value="KAF7338732.1"/>
    <property type="molecule type" value="Genomic_DNA"/>
</dbReference>
<evidence type="ECO:0000313" key="2">
    <source>
        <dbReference type="EMBL" id="KAF7338732.1"/>
    </source>
</evidence>
<reference evidence="2" key="1">
    <citation type="submission" date="2020-05" db="EMBL/GenBank/DDBJ databases">
        <title>Mycena genomes resolve the evolution of fungal bioluminescence.</title>
        <authorList>
            <person name="Tsai I.J."/>
        </authorList>
    </citation>
    <scope>NUCLEOTIDE SEQUENCE</scope>
    <source>
        <strain evidence="2">160909Yilan</strain>
    </source>
</reference>
<dbReference type="InterPro" id="IPR036864">
    <property type="entry name" value="Zn2-C6_fun-type_DNA-bd_sf"/>
</dbReference>
<organism evidence="2 3">
    <name type="scientific">Mycena sanguinolenta</name>
    <dbReference type="NCBI Taxonomy" id="230812"/>
    <lineage>
        <taxon>Eukaryota</taxon>
        <taxon>Fungi</taxon>
        <taxon>Dikarya</taxon>
        <taxon>Basidiomycota</taxon>
        <taxon>Agaricomycotina</taxon>
        <taxon>Agaricomycetes</taxon>
        <taxon>Agaricomycetidae</taxon>
        <taxon>Agaricales</taxon>
        <taxon>Marasmiineae</taxon>
        <taxon>Mycenaceae</taxon>
        <taxon>Mycena</taxon>
    </lineage>
</organism>
<dbReference type="PROSITE" id="PS50048">
    <property type="entry name" value="ZN2_CY6_FUNGAL_2"/>
    <property type="match status" value="1"/>
</dbReference>
<gene>
    <name evidence="2" type="ORF">MSAN_02195500</name>
</gene>
<dbReference type="AlphaFoldDB" id="A0A8H6XCT3"/>
<comment type="caution">
    <text evidence="2">The sequence shown here is derived from an EMBL/GenBank/DDBJ whole genome shotgun (WGS) entry which is preliminary data.</text>
</comment>
<proteinExistence type="predicted"/>
<dbReference type="PROSITE" id="PS00463">
    <property type="entry name" value="ZN2_CY6_FUNGAL_1"/>
    <property type="match status" value="1"/>
</dbReference>
<protein>
    <submittedName>
        <fullName evidence="2">Zn(2)-C6 fungal-type domain-containing protein</fullName>
    </submittedName>
</protein>
<dbReference type="OrthoDB" id="3024556at2759"/>